<feature type="transmembrane region" description="Helical" evidence="1">
    <location>
        <begin position="81"/>
        <end position="99"/>
    </location>
</feature>
<dbReference type="Proteomes" id="UP000235786">
    <property type="component" value="Unassembled WGS sequence"/>
</dbReference>
<keyword evidence="1" id="KW-0812">Transmembrane</keyword>
<keyword evidence="3" id="KW-1185">Reference proteome</keyword>
<protein>
    <submittedName>
        <fullName evidence="2">Uncharacterized protein</fullName>
    </submittedName>
</protein>
<evidence type="ECO:0000313" key="2">
    <source>
        <dbReference type="EMBL" id="PMD35277.1"/>
    </source>
</evidence>
<keyword evidence="1" id="KW-0472">Membrane</keyword>
<gene>
    <name evidence="2" type="ORF">L207DRAFT_110791</name>
</gene>
<dbReference type="AlphaFoldDB" id="A0A2J6R9U0"/>
<sequence length="129" mass="14597">MKSGNNGTKSIETFQLPRFQFFLRRFIHLETATSLGSLKKPLSRFLTAPGVSFWPTNQLVLFFITTTRVGYSDEEQCCQRLIFVLVFLPTIFLSCKLMMNAHIHLIGQDNASSVPSRHHVRSGGPLPVE</sequence>
<dbReference type="EMBL" id="KZ613952">
    <property type="protein sequence ID" value="PMD35277.1"/>
    <property type="molecule type" value="Genomic_DNA"/>
</dbReference>
<evidence type="ECO:0000313" key="3">
    <source>
        <dbReference type="Proteomes" id="UP000235786"/>
    </source>
</evidence>
<proteinExistence type="predicted"/>
<keyword evidence="1" id="KW-1133">Transmembrane helix</keyword>
<name>A0A2J6R9U0_HYAVF</name>
<evidence type="ECO:0000256" key="1">
    <source>
        <dbReference type="SAM" id="Phobius"/>
    </source>
</evidence>
<organism evidence="2 3">
    <name type="scientific">Hyaloscypha variabilis (strain UAMH 11265 / GT02V1 / F)</name>
    <name type="common">Meliniomyces variabilis</name>
    <dbReference type="NCBI Taxonomy" id="1149755"/>
    <lineage>
        <taxon>Eukaryota</taxon>
        <taxon>Fungi</taxon>
        <taxon>Dikarya</taxon>
        <taxon>Ascomycota</taxon>
        <taxon>Pezizomycotina</taxon>
        <taxon>Leotiomycetes</taxon>
        <taxon>Helotiales</taxon>
        <taxon>Hyaloscyphaceae</taxon>
        <taxon>Hyaloscypha</taxon>
        <taxon>Hyaloscypha variabilis</taxon>
    </lineage>
</organism>
<accession>A0A2J6R9U0</accession>
<reference evidence="2 3" key="1">
    <citation type="submission" date="2016-04" db="EMBL/GenBank/DDBJ databases">
        <title>A degradative enzymes factory behind the ericoid mycorrhizal symbiosis.</title>
        <authorList>
            <consortium name="DOE Joint Genome Institute"/>
            <person name="Martino E."/>
            <person name="Morin E."/>
            <person name="Grelet G."/>
            <person name="Kuo A."/>
            <person name="Kohler A."/>
            <person name="Daghino S."/>
            <person name="Barry K."/>
            <person name="Choi C."/>
            <person name="Cichocki N."/>
            <person name="Clum A."/>
            <person name="Copeland A."/>
            <person name="Hainaut M."/>
            <person name="Haridas S."/>
            <person name="Labutti K."/>
            <person name="Lindquist E."/>
            <person name="Lipzen A."/>
            <person name="Khouja H.-R."/>
            <person name="Murat C."/>
            <person name="Ohm R."/>
            <person name="Olson A."/>
            <person name="Spatafora J."/>
            <person name="Veneault-Fourrey C."/>
            <person name="Henrissat B."/>
            <person name="Grigoriev I."/>
            <person name="Martin F."/>
            <person name="Perotto S."/>
        </authorList>
    </citation>
    <scope>NUCLEOTIDE SEQUENCE [LARGE SCALE GENOMIC DNA]</scope>
    <source>
        <strain evidence="2 3">F</strain>
    </source>
</reference>